<dbReference type="EMBL" id="CP038908">
    <property type="protein sequence ID" value="QGO05849.1"/>
    <property type="molecule type" value="Genomic_DNA"/>
</dbReference>
<keyword evidence="2" id="KW-1185">Reference proteome</keyword>
<evidence type="ECO:0000313" key="2">
    <source>
        <dbReference type="Proteomes" id="UP000422232"/>
    </source>
</evidence>
<protein>
    <submittedName>
        <fullName evidence="1">Uncharacterized protein</fullName>
    </submittedName>
</protein>
<proteinExistence type="predicted"/>
<accession>A0A9Q6LKY1</accession>
<sequence length="65" mass="7234">MNKELLDIYSDYLISQNHYATATGLSDLLEGSISHDKVTRFLNKNHFGSKELVSVATSVGILHIQ</sequence>
<organism evidence="1 2">
    <name type="scientific">Piscirickettsia salmonis</name>
    <dbReference type="NCBI Taxonomy" id="1238"/>
    <lineage>
        <taxon>Bacteria</taxon>
        <taxon>Pseudomonadati</taxon>
        <taxon>Pseudomonadota</taxon>
        <taxon>Gammaproteobacteria</taxon>
        <taxon>Thiotrichales</taxon>
        <taxon>Piscirickettsiaceae</taxon>
        <taxon>Piscirickettsia</taxon>
    </lineage>
</organism>
<evidence type="ECO:0000313" key="1">
    <source>
        <dbReference type="EMBL" id="QGO05849.1"/>
    </source>
</evidence>
<dbReference type="Proteomes" id="UP000422232">
    <property type="component" value="Chromosome"/>
</dbReference>
<dbReference type="GeneID" id="301034100"/>
<name>A0A9Q6LKY1_PISSA</name>
<reference evidence="1 2" key="1">
    <citation type="submission" date="2019-04" db="EMBL/GenBank/DDBJ databases">
        <title>Complete genome sequencing of Piscirickettsia salmonis strain Psal-009.</title>
        <authorList>
            <person name="Schober I."/>
            <person name="Bunk B."/>
            <person name="Sproer C."/>
            <person name="Carril G.P."/>
            <person name="Riedel T."/>
            <person name="Flores-Herrera P.A."/>
            <person name="Nourdin-Galindo G."/>
            <person name="Marshall S.H."/>
            <person name="Overmann J."/>
        </authorList>
    </citation>
    <scope>NUCLEOTIDE SEQUENCE [LARGE SCALE GENOMIC DNA]</scope>
    <source>
        <strain evidence="1 2">Psal-009</strain>
    </source>
</reference>
<dbReference type="RefSeq" id="WP_054300342.1">
    <property type="nucleotide sequence ID" value="NZ_CP012413.1"/>
</dbReference>
<gene>
    <name evidence="1" type="ORF">Psal009_01746</name>
</gene>
<dbReference type="AlphaFoldDB" id="A0A9Q6LKY1"/>